<evidence type="ECO:0000256" key="5">
    <source>
        <dbReference type="ARBA" id="ARBA00022989"/>
    </source>
</evidence>
<keyword evidence="6 7" id="KW-0472">Membrane</keyword>
<dbReference type="PROSITE" id="PS50850">
    <property type="entry name" value="MFS"/>
    <property type="match status" value="1"/>
</dbReference>
<keyword evidence="4 7" id="KW-0812">Transmembrane</keyword>
<feature type="transmembrane region" description="Helical" evidence="7">
    <location>
        <begin position="306"/>
        <end position="328"/>
    </location>
</feature>
<evidence type="ECO:0000313" key="10">
    <source>
        <dbReference type="Proteomes" id="UP000283469"/>
    </source>
</evidence>
<evidence type="ECO:0000259" key="8">
    <source>
        <dbReference type="PROSITE" id="PS50850"/>
    </source>
</evidence>
<feature type="transmembrane region" description="Helical" evidence="7">
    <location>
        <begin position="398"/>
        <end position="417"/>
    </location>
</feature>
<dbReference type="InterPro" id="IPR020846">
    <property type="entry name" value="MFS_dom"/>
</dbReference>
<keyword evidence="10" id="KW-1185">Reference proteome</keyword>
<organism evidence="9 10">
    <name type="scientific">Sphingobium terrigena</name>
    <dbReference type="NCBI Taxonomy" id="2304063"/>
    <lineage>
        <taxon>Bacteria</taxon>
        <taxon>Pseudomonadati</taxon>
        <taxon>Pseudomonadota</taxon>
        <taxon>Alphaproteobacteria</taxon>
        <taxon>Sphingomonadales</taxon>
        <taxon>Sphingomonadaceae</taxon>
        <taxon>Sphingobium</taxon>
    </lineage>
</organism>
<dbReference type="OrthoDB" id="9787815at2"/>
<sequence>MTDATTGTNSWLNAVKPYAQKAPLAAFFLGVSSGFPFAMIGATLTTRLAQDGIDKKAVTAFTLAFLVYNLKWLWAWVVDGVRLPVIGRLGQRVSWLLLAGVLVMAAVANLALVDPTSSLIQTAYAAILVGVAGATFDIVIDAYRIELLKPEQLGVGSGMSQYGWRIGSVAAGALALVLAARIGWEGAYLACAIFALPAMLTGLLLGEPERHRDPLARRGAGEVWRSIAGPLMEFFQRKGALLVLLFILLHKIGDTLANLTFRLLFDDMGYSNDEIAIYDIGIGFWAYLIGIFVGGILYARIGMKRSVLLSLILMGVSNFAFAALAALGKSNWGMAGAIGFENFASGIGGVTVVAYFSALCDLRFTATQYALISAAASIVGRFLTGTTAGGLIEQFGYVDFYLLTTAAAVPGIILFWLMMRAGLIDASVGSAATDPGDHPSP</sequence>
<feature type="transmembrane region" description="Helical" evidence="7">
    <location>
        <begin position="119"/>
        <end position="141"/>
    </location>
</feature>
<dbReference type="EMBL" id="QVRA01000015">
    <property type="protein sequence ID" value="RJG53550.1"/>
    <property type="molecule type" value="Genomic_DNA"/>
</dbReference>
<evidence type="ECO:0000256" key="6">
    <source>
        <dbReference type="ARBA" id="ARBA00023136"/>
    </source>
</evidence>
<feature type="transmembrane region" description="Helical" evidence="7">
    <location>
        <begin position="334"/>
        <end position="357"/>
    </location>
</feature>
<dbReference type="Pfam" id="PF07690">
    <property type="entry name" value="MFS_1"/>
    <property type="match status" value="1"/>
</dbReference>
<keyword evidence="5 7" id="KW-1133">Transmembrane helix</keyword>
<dbReference type="GO" id="GO:0022857">
    <property type="term" value="F:transmembrane transporter activity"/>
    <property type="evidence" value="ECO:0007669"/>
    <property type="project" value="InterPro"/>
</dbReference>
<dbReference type="SUPFAM" id="SSF103473">
    <property type="entry name" value="MFS general substrate transporter"/>
    <property type="match status" value="1"/>
</dbReference>
<feature type="transmembrane region" description="Helical" evidence="7">
    <location>
        <begin position="162"/>
        <end position="180"/>
    </location>
</feature>
<dbReference type="AlphaFoldDB" id="A0A418YQ58"/>
<reference evidence="9 10" key="1">
    <citation type="submission" date="2018-08" db="EMBL/GenBank/DDBJ databases">
        <title>Sphingobium sp. EO9.</title>
        <authorList>
            <person name="Park Y."/>
            <person name="Kim K.H."/>
            <person name="Jeon C.O."/>
        </authorList>
    </citation>
    <scope>NUCLEOTIDE SEQUENCE [LARGE SCALE GENOMIC DNA]</scope>
    <source>
        <strain evidence="9 10">EO9</strain>
    </source>
</reference>
<dbReference type="GO" id="GO:0016020">
    <property type="term" value="C:membrane"/>
    <property type="evidence" value="ECO:0007669"/>
    <property type="project" value="UniProtKB-SubCell"/>
</dbReference>
<feature type="transmembrane region" description="Helical" evidence="7">
    <location>
        <begin position="241"/>
        <end position="265"/>
    </location>
</feature>
<accession>A0A418YQ58</accession>
<feature type="transmembrane region" description="Helical" evidence="7">
    <location>
        <begin position="277"/>
        <end position="299"/>
    </location>
</feature>
<evidence type="ECO:0000256" key="3">
    <source>
        <dbReference type="ARBA" id="ARBA00022448"/>
    </source>
</evidence>
<feature type="transmembrane region" description="Helical" evidence="7">
    <location>
        <begin position="369"/>
        <end position="392"/>
    </location>
</feature>
<comment type="subcellular location">
    <subcellularLocation>
        <location evidence="1">Membrane</location>
        <topology evidence="1">Multi-pass membrane protein</topology>
    </subcellularLocation>
</comment>
<dbReference type="PANTHER" id="PTHR12778">
    <property type="entry name" value="SOLUTE CARRIER FAMILY 33 ACETYL-COA TRANSPORTER -RELATED"/>
    <property type="match status" value="1"/>
</dbReference>
<feature type="transmembrane region" description="Helical" evidence="7">
    <location>
        <begin position="57"/>
        <end position="81"/>
    </location>
</feature>
<evidence type="ECO:0000313" key="9">
    <source>
        <dbReference type="EMBL" id="RJG53550.1"/>
    </source>
</evidence>
<gene>
    <name evidence="9" type="ORF">D0Z70_15910</name>
</gene>
<dbReference type="Gene3D" id="1.20.1250.20">
    <property type="entry name" value="MFS general substrate transporter like domains"/>
    <property type="match status" value="2"/>
</dbReference>
<comment type="similarity">
    <text evidence="2">Belongs to the major facilitator superfamily.</text>
</comment>
<dbReference type="Proteomes" id="UP000283469">
    <property type="component" value="Unassembled WGS sequence"/>
</dbReference>
<evidence type="ECO:0000256" key="2">
    <source>
        <dbReference type="ARBA" id="ARBA00008335"/>
    </source>
</evidence>
<feature type="transmembrane region" description="Helical" evidence="7">
    <location>
        <begin position="93"/>
        <end position="113"/>
    </location>
</feature>
<name>A0A418YQ58_9SPHN</name>
<protein>
    <submittedName>
        <fullName evidence="9">MFS transporter</fullName>
    </submittedName>
</protein>
<keyword evidence="3" id="KW-0813">Transport</keyword>
<feature type="domain" description="Major facilitator superfamily (MFS) profile" evidence="8">
    <location>
        <begin position="22"/>
        <end position="423"/>
    </location>
</feature>
<feature type="transmembrane region" description="Helical" evidence="7">
    <location>
        <begin position="24"/>
        <end position="45"/>
    </location>
</feature>
<comment type="caution">
    <text evidence="9">The sequence shown here is derived from an EMBL/GenBank/DDBJ whole genome shotgun (WGS) entry which is preliminary data.</text>
</comment>
<dbReference type="PANTHER" id="PTHR12778:SF10">
    <property type="entry name" value="MAJOR FACILITATOR SUPERFAMILY DOMAIN-CONTAINING PROTEIN 3"/>
    <property type="match status" value="1"/>
</dbReference>
<evidence type="ECO:0000256" key="1">
    <source>
        <dbReference type="ARBA" id="ARBA00004141"/>
    </source>
</evidence>
<dbReference type="RefSeq" id="WP_119748289.1">
    <property type="nucleotide sequence ID" value="NZ_QVRA01000015.1"/>
</dbReference>
<dbReference type="InterPro" id="IPR011701">
    <property type="entry name" value="MFS"/>
</dbReference>
<evidence type="ECO:0000256" key="7">
    <source>
        <dbReference type="SAM" id="Phobius"/>
    </source>
</evidence>
<dbReference type="NCBIfam" id="TIGR00901">
    <property type="entry name" value="2A0125"/>
    <property type="match status" value="1"/>
</dbReference>
<dbReference type="InterPro" id="IPR036259">
    <property type="entry name" value="MFS_trans_sf"/>
</dbReference>
<proteinExistence type="inferred from homology"/>
<evidence type="ECO:0000256" key="4">
    <source>
        <dbReference type="ARBA" id="ARBA00022692"/>
    </source>
</evidence>
<dbReference type="InterPro" id="IPR004752">
    <property type="entry name" value="AmpG_permease/AT-1"/>
</dbReference>